<dbReference type="Gene3D" id="3.40.50.150">
    <property type="entry name" value="Vaccinia Virus protein VP39"/>
    <property type="match status" value="1"/>
</dbReference>
<keyword evidence="8" id="KW-1185">Reference proteome</keyword>
<evidence type="ECO:0000256" key="6">
    <source>
        <dbReference type="SAM" id="MobiDB-lite"/>
    </source>
</evidence>
<dbReference type="OrthoDB" id="9782855at2"/>
<dbReference type="RefSeq" id="WP_106647560.1">
    <property type="nucleotide sequence ID" value="NZ_BMGO01000001.1"/>
</dbReference>
<evidence type="ECO:0000256" key="3">
    <source>
        <dbReference type="ARBA" id="ARBA00022679"/>
    </source>
</evidence>
<dbReference type="PANTHER" id="PTHR43667">
    <property type="entry name" value="CYCLOPROPANE-FATTY-ACYL-PHOSPHOLIPID SYNTHASE"/>
    <property type="match status" value="1"/>
</dbReference>
<keyword evidence="5" id="KW-0443">Lipid metabolism</keyword>
<evidence type="ECO:0000256" key="1">
    <source>
        <dbReference type="ARBA" id="ARBA00010815"/>
    </source>
</evidence>
<dbReference type="CDD" id="cd02440">
    <property type="entry name" value="AdoMet_MTases"/>
    <property type="match status" value="1"/>
</dbReference>
<feature type="region of interest" description="Disordered" evidence="6">
    <location>
        <begin position="1"/>
        <end position="23"/>
    </location>
</feature>
<dbReference type="Proteomes" id="UP000232693">
    <property type="component" value="Chromosome"/>
</dbReference>
<gene>
    <name evidence="7" type="ORF">CW740_11115</name>
</gene>
<protein>
    <submittedName>
        <fullName evidence="7">SAM-dependent methyltransferase</fullName>
    </submittedName>
</protein>
<dbReference type="InterPro" id="IPR029063">
    <property type="entry name" value="SAM-dependent_MTases_sf"/>
</dbReference>
<accession>A0A2K9A7I0</accession>
<evidence type="ECO:0000313" key="7">
    <source>
        <dbReference type="EMBL" id="AUD79765.1"/>
    </source>
</evidence>
<dbReference type="GO" id="GO:0032259">
    <property type="term" value="P:methylation"/>
    <property type="evidence" value="ECO:0007669"/>
    <property type="project" value="UniProtKB-KW"/>
</dbReference>
<evidence type="ECO:0000313" key="8">
    <source>
        <dbReference type="Proteomes" id="UP000232693"/>
    </source>
</evidence>
<keyword evidence="2 7" id="KW-0489">Methyltransferase</keyword>
<organism evidence="7 8">
    <name type="scientific">Kangiella profundi</name>
    <dbReference type="NCBI Taxonomy" id="1561924"/>
    <lineage>
        <taxon>Bacteria</taxon>
        <taxon>Pseudomonadati</taxon>
        <taxon>Pseudomonadota</taxon>
        <taxon>Gammaproteobacteria</taxon>
        <taxon>Kangiellales</taxon>
        <taxon>Kangiellaceae</taxon>
        <taxon>Kangiella</taxon>
    </lineage>
</organism>
<dbReference type="AlphaFoldDB" id="A0A2K9A7I0"/>
<dbReference type="GO" id="GO:0008168">
    <property type="term" value="F:methyltransferase activity"/>
    <property type="evidence" value="ECO:0007669"/>
    <property type="project" value="UniProtKB-KW"/>
</dbReference>
<evidence type="ECO:0000256" key="2">
    <source>
        <dbReference type="ARBA" id="ARBA00022603"/>
    </source>
</evidence>
<dbReference type="PIRSF" id="PIRSF003085">
    <property type="entry name" value="CMAS"/>
    <property type="match status" value="1"/>
</dbReference>
<dbReference type="PANTHER" id="PTHR43667:SF2">
    <property type="entry name" value="FATTY ACID C-METHYL TRANSFERASE"/>
    <property type="match status" value="1"/>
</dbReference>
<dbReference type="SUPFAM" id="SSF53335">
    <property type="entry name" value="S-adenosyl-L-methionine-dependent methyltransferases"/>
    <property type="match status" value="1"/>
</dbReference>
<proteinExistence type="inferred from homology"/>
<dbReference type="EMBL" id="CP025120">
    <property type="protein sequence ID" value="AUD79765.1"/>
    <property type="molecule type" value="Genomic_DNA"/>
</dbReference>
<name>A0A2K9A7I0_9GAMM</name>
<keyword evidence="4" id="KW-0949">S-adenosyl-L-methionine</keyword>
<dbReference type="InterPro" id="IPR050723">
    <property type="entry name" value="CFA/CMAS"/>
</dbReference>
<feature type="compositionally biased region" description="Polar residues" evidence="6">
    <location>
        <begin position="13"/>
        <end position="23"/>
    </location>
</feature>
<evidence type="ECO:0000256" key="5">
    <source>
        <dbReference type="ARBA" id="ARBA00023098"/>
    </source>
</evidence>
<dbReference type="Pfam" id="PF02353">
    <property type="entry name" value="CMAS"/>
    <property type="match status" value="1"/>
</dbReference>
<sequence>MNDFTEKQAITGKKQQQSESVQLPLSERKQVSGFERLIRSQVLKALSRIKGGQIIISDPVGKQFCGTASGKSDLCVTINISQLDFYRQVAMHGSIGAAESYMKEQWSTDDLTGLVRLLVINRDILDEMEGGLAWLKNSILKLWHFFNRNSVEGSRKNISAHYDLGNDFFKLFLDEHLMYSSAIFTEQANTLELASELKLKTICEKLDLNANDRLVEIGTGWGGFAIYAAKNYGCHVTTTTISEQQYQHARQRVKDEGLESKITILKEDYRKLKGQFDKLVSIEMIEAVGHQYLDTYIKQCSDLLKPDGMALIQAITIEDSRYKQALKSVDFIKRYIFPGSFIPCVSVIVDSARKSSDLRLINLEDFGDSYAKTLNEWRKRFFAHIEAVKAQGFDRSFIQMWDFYLCYCEGGFIEKAISDVHLLFAKPGNKRQQWLALQS</sequence>
<dbReference type="GO" id="GO:0008610">
    <property type="term" value="P:lipid biosynthetic process"/>
    <property type="evidence" value="ECO:0007669"/>
    <property type="project" value="InterPro"/>
</dbReference>
<reference evidence="7 8" key="1">
    <citation type="submission" date="2017-12" db="EMBL/GenBank/DDBJ databases">
        <title>Kangiella profundi FT102 completed genome.</title>
        <authorList>
            <person name="Xu J."/>
            <person name="Wang J."/>
            <person name="Lu Y."/>
        </authorList>
    </citation>
    <scope>NUCLEOTIDE SEQUENCE [LARGE SCALE GENOMIC DNA]</scope>
    <source>
        <strain evidence="7 8">FT102</strain>
    </source>
</reference>
<keyword evidence="3 7" id="KW-0808">Transferase</keyword>
<comment type="similarity">
    <text evidence="1">Belongs to the CFA/CMAS family.</text>
</comment>
<evidence type="ECO:0000256" key="4">
    <source>
        <dbReference type="ARBA" id="ARBA00022691"/>
    </source>
</evidence>
<dbReference type="InterPro" id="IPR003333">
    <property type="entry name" value="CMAS"/>
</dbReference>
<dbReference type="KEGG" id="kpd:CW740_11115"/>